<comment type="caution">
    <text evidence="2">The sequence shown here is derived from an EMBL/GenBank/DDBJ whole genome shotgun (WGS) entry which is preliminary data.</text>
</comment>
<feature type="transmembrane region" description="Helical" evidence="1">
    <location>
        <begin position="59"/>
        <end position="76"/>
    </location>
</feature>
<name>A0A497ERC9_9CREN</name>
<organism evidence="2 3">
    <name type="scientific">Thermoproteota archaeon</name>
    <dbReference type="NCBI Taxonomy" id="2056631"/>
    <lineage>
        <taxon>Archaea</taxon>
        <taxon>Thermoproteota</taxon>
    </lineage>
</organism>
<proteinExistence type="predicted"/>
<keyword evidence="1" id="KW-0812">Transmembrane</keyword>
<sequence>MLKLTIEHLTVKRSIILILLALLTLIILMHMPVWQVTLALAIMGALLGFFISKGDVKKRALCAVLGALVLPIAFLTTIYLAMLLAAAFLLISLFSLIYRMWARH</sequence>
<dbReference type="AlphaFoldDB" id="A0A497ERC9"/>
<reference evidence="2 3" key="1">
    <citation type="submission" date="2018-06" db="EMBL/GenBank/DDBJ databases">
        <title>Extensive metabolic versatility and redundancy in microbially diverse, dynamic hydrothermal sediments.</title>
        <authorList>
            <person name="Dombrowski N."/>
            <person name="Teske A."/>
            <person name="Baker B.J."/>
        </authorList>
    </citation>
    <scope>NUCLEOTIDE SEQUENCE [LARGE SCALE GENOMIC DNA]</scope>
    <source>
        <strain evidence="2">B66_G16</strain>
    </source>
</reference>
<dbReference type="EMBL" id="QMQV01000022">
    <property type="protein sequence ID" value="RLE49787.1"/>
    <property type="molecule type" value="Genomic_DNA"/>
</dbReference>
<feature type="transmembrane region" description="Helical" evidence="1">
    <location>
        <begin position="12"/>
        <end position="28"/>
    </location>
</feature>
<feature type="transmembrane region" description="Helical" evidence="1">
    <location>
        <begin position="34"/>
        <end position="52"/>
    </location>
</feature>
<dbReference type="Proteomes" id="UP000278475">
    <property type="component" value="Unassembled WGS sequence"/>
</dbReference>
<gene>
    <name evidence="2" type="ORF">DRJ31_03655</name>
</gene>
<evidence type="ECO:0000256" key="1">
    <source>
        <dbReference type="SAM" id="Phobius"/>
    </source>
</evidence>
<evidence type="ECO:0000313" key="3">
    <source>
        <dbReference type="Proteomes" id="UP000278475"/>
    </source>
</evidence>
<accession>A0A497ERC9</accession>
<protein>
    <submittedName>
        <fullName evidence="2">Uncharacterized protein</fullName>
    </submittedName>
</protein>
<keyword evidence="1" id="KW-1133">Transmembrane helix</keyword>
<evidence type="ECO:0000313" key="2">
    <source>
        <dbReference type="EMBL" id="RLE49787.1"/>
    </source>
</evidence>
<keyword evidence="1" id="KW-0472">Membrane</keyword>